<comment type="catalytic activity">
    <reaction evidence="8">
        <text>N-methylethanolamine phosphate + S-adenosyl-L-methionine = N,N-dimethylethanolamine phosphate + S-adenosyl-L-homocysteine + H(+)</text>
        <dbReference type="Rhea" id="RHEA:25321"/>
        <dbReference type="ChEBI" id="CHEBI:15378"/>
        <dbReference type="ChEBI" id="CHEBI:57781"/>
        <dbReference type="ChEBI" id="CHEBI:57856"/>
        <dbReference type="ChEBI" id="CHEBI:58641"/>
        <dbReference type="ChEBI" id="CHEBI:59789"/>
        <dbReference type="EC" id="2.1.1.103"/>
    </reaction>
    <physiologicalReaction direction="left-to-right" evidence="8">
        <dbReference type="Rhea" id="RHEA:25322"/>
    </physiologicalReaction>
</comment>
<evidence type="ECO:0000259" key="10">
    <source>
        <dbReference type="Pfam" id="PF13847"/>
    </source>
</evidence>
<accession>A0ABP1FR00</accession>
<dbReference type="CDD" id="cd02440">
    <property type="entry name" value="AdoMet_MTases"/>
    <property type="match status" value="2"/>
</dbReference>
<comment type="pathway">
    <text evidence="1">Phospholipid metabolism; phosphatidylcholine biosynthesis.</text>
</comment>
<name>A0ABP1FR00_9CHLO</name>
<dbReference type="EC" id="2.1.1.103" evidence="5"/>
<gene>
    <name evidence="11" type="primary">g4106</name>
    <name evidence="11" type="ORF">VP750_LOCUS3505</name>
</gene>
<dbReference type="PANTHER" id="PTHR44307">
    <property type="entry name" value="PHOSPHOETHANOLAMINE METHYLTRANSFERASE"/>
    <property type="match status" value="1"/>
</dbReference>
<dbReference type="SUPFAM" id="SSF53335">
    <property type="entry name" value="S-adenosyl-L-methionine-dependent methyltransferases"/>
    <property type="match status" value="2"/>
</dbReference>
<dbReference type="Proteomes" id="UP001497392">
    <property type="component" value="Unassembled WGS sequence"/>
</dbReference>
<evidence type="ECO:0000256" key="5">
    <source>
        <dbReference type="ARBA" id="ARBA00035674"/>
    </source>
</evidence>
<dbReference type="Gene3D" id="3.40.50.150">
    <property type="entry name" value="Vaccinia Virus protein VP39"/>
    <property type="match status" value="2"/>
</dbReference>
<evidence type="ECO:0000313" key="11">
    <source>
        <dbReference type="EMBL" id="CAL5221846.1"/>
    </source>
</evidence>
<evidence type="ECO:0000256" key="8">
    <source>
        <dbReference type="ARBA" id="ARBA00047841"/>
    </source>
</evidence>
<evidence type="ECO:0000256" key="2">
    <source>
        <dbReference type="ARBA" id="ARBA00005189"/>
    </source>
</evidence>
<dbReference type="InterPro" id="IPR029063">
    <property type="entry name" value="SAM-dependent_MTases_sf"/>
</dbReference>
<comment type="pathway">
    <text evidence="2">Lipid metabolism.</text>
</comment>
<dbReference type="InterPro" id="IPR025714">
    <property type="entry name" value="Methyltranfer_dom"/>
</dbReference>
<feature type="domain" description="Methyltransferase" evidence="9">
    <location>
        <begin position="66"/>
        <end position="159"/>
    </location>
</feature>
<keyword evidence="12" id="KW-1185">Reference proteome</keyword>
<evidence type="ECO:0000256" key="7">
    <source>
        <dbReference type="ARBA" id="ARBA00047622"/>
    </source>
</evidence>
<comment type="catalytic activity">
    <reaction evidence="6">
        <text>N,N-dimethylethanolamine phosphate + S-adenosyl-L-methionine = phosphocholine + S-adenosyl-L-homocysteine + H(+)</text>
        <dbReference type="Rhea" id="RHEA:25325"/>
        <dbReference type="ChEBI" id="CHEBI:15378"/>
        <dbReference type="ChEBI" id="CHEBI:57856"/>
        <dbReference type="ChEBI" id="CHEBI:58641"/>
        <dbReference type="ChEBI" id="CHEBI:59789"/>
        <dbReference type="ChEBI" id="CHEBI:295975"/>
        <dbReference type="EC" id="2.1.1.103"/>
    </reaction>
    <physiologicalReaction direction="left-to-right" evidence="6">
        <dbReference type="Rhea" id="RHEA:25326"/>
    </physiologicalReaction>
</comment>
<organism evidence="11 12">
    <name type="scientific">Coccomyxa viridis</name>
    <dbReference type="NCBI Taxonomy" id="1274662"/>
    <lineage>
        <taxon>Eukaryota</taxon>
        <taxon>Viridiplantae</taxon>
        <taxon>Chlorophyta</taxon>
        <taxon>core chlorophytes</taxon>
        <taxon>Trebouxiophyceae</taxon>
        <taxon>Trebouxiophyceae incertae sedis</taxon>
        <taxon>Coccomyxaceae</taxon>
        <taxon>Coccomyxa</taxon>
    </lineage>
</organism>
<comment type="catalytic activity">
    <reaction evidence="7">
        <text>phosphoethanolamine + S-adenosyl-L-methionine = N-methylethanolamine phosphate + S-adenosyl-L-homocysteine + H(+)</text>
        <dbReference type="Rhea" id="RHEA:20365"/>
        <dbReference type="ChEBI" id="CHEBI:15378"/>
        <dbReference type="ChEBI" id="CHEBI:57781"/>
        <dbReference type="ChEBI" id="CHEBI:57856"/>
        <dbReference type="ChEBI" id="CHEBI:58190"/>
        <dbReference type="ChEBI" id="CHEBI:59789"/>
        <dbReference type="EC" id="2.1.1.103"/>
    </reaction>
    <physiologicalReaction direction="left-to-right" evidence="7">
        <dbReference type="Rhea" id="RHEA:20366"/>
    </physiologicalReaction>
</comment>
<evidence type="ECO:0000259" key="9">
    <source>
        <dbReference type="Pfam" id="PF13649"/>
    </source>
</evidence>
<keyword evidence="4" id="KW-0808">Transferase</keyword>
<evidence type="ECO:0000256" key="3">
    <source>
        <dbReference type="ARBA" id="ARBA00022603"/>
    </source>
</evidence>
<proteinExistence type="predicted"/>
<dbReference type="PANTHER" id="PTHR44307:SF2">
    <property type="entry name" value="PHOSPHOETHANOLAMINE METHYLTRANSFERASE ISOFORM X1"/>
    <property type="match status" value="1"/>
</dbReference>
<evidence type="ECO:0000256" key="4">
    <source>
        <dbReference type="ARBA" id="ARBA00022679"/>
    </source>
</evidence>
<dbReference type="InterPro" id="IPR041698">
    <property type="entry name" value="Methyltransf_25"/>
</dbReference>
<dbReference type="EMBL" id="CAXHTA020000005">
    <property type="protein sequence ID" value="CAL5221846.1"/>
    <property type="molecule type" value="Genomic_DNA"/>
</dbReference>
<protein>
    <recommendedName>
        <fullName evidence="5">phosphoethanolamine N-methyltransferase</fullName>
        <ecNumber evidence="5">2.1.1.103</ecNumber>
    </recommendedName>
</protein>
<evidence type="ECO:0000256" key="6">
    <source>
        <dbReference type="ARBA" id="ARBA00047619"/>
    </source>
</evidence>
<sequence length="504" mass="57029">MGSLKLVTPIVEDTGKERTLQKSYWADHSLEASVEAMMLDSQAKMIDREERPEVLAMLGSVEEKRILELGAGIGRFTGHLAATARSVLAVDFMENLIEENKRANSHRRNVKWMAHDATELELPAASFDVVFSNWLLMYLSDAEVSKLAADALRWVEEDGIVFFRESCFRQSGDKARKSNPTHYRNPREYFRIFDSIETREKDGRYAHYELLSCKPVDAYCRIKKNQNQICWKWQKIVTAEAQRSNFRAFLDGVQYSRTGILRYERIFGPGFVSTGGLETTKEFVAMLDLKADERILDVGCGIGGGDFFMASKYGTYVHGVDLSVNMVTTALERAFAAKDGHKVTFEIADITSCELAPESYDVVYSRDTILHIHDKPALFKRFLKVLKPGGRLLISDYCRAPGAPTPAFAGYIKQRGYDLHSVDEYGAMLERAGFQTVKAEDRTWQFEASLKRELEVARKGRADFISEFSEKDYNAIVGGWQDKLVRVADGEQKWGLFTAVKPAA</sequence>
<evidence type="ECO:0000313" key="12">
    <source>
        <dbReference type="Proteomes" id="UP001497392"/>
    </source>
</evidence>
<keyword evidence="3" id="KW-0489">Methyltransferase</keyword>
<comment type="caution">
    <text evidence="11">The sequence shown here is derived from an EMBL/GenBank/DDBJ whole genome shotgun (WGS) entry which is preliminary data.</text>
</comment>
<reference evidence="11 12" key="1">
    <citation type="submission" date="2024-06" db="EMBL/GenBank/DDBJ databases">
        <authorList>
            <person name="Kraege A."/>
            <person name="Thomma B."/>
        </authorList>
    </citation>
    <scope>NUCLEOTIDE SEQUENCE [LARGE SCALE GENOMIC DNA]</scope>
</reference>
<dbReference type="Pfam" id="PF13649">
    <property type="entry name" value="Methyltransf_25"/>
    <property type="match status" value="1"/>
</dbReference>
<evidence type="ECO:0000256" key="1">
    <source>
        <dbReference type="ARBA" id="ARBA00004969"/>
    </source>
</evidence>
<feature type="domain" description="Methyltransferase" evidence="10">
    <location>
        <begin position="290"/>
        <end position="398"/>
    </location>
</feature>
<dbReference type="Pfam" id="PF13847">
    <property type="entry name" value="Methyltransf_31"/>
    <property type="match status" value="1"/>
</dbReference>